<protein>
    <submittedName>
        <fullName evidence="2">DUF3397 domain-containing protein</fullName>
    </submittedName>
</protein>
<gene>
    <name evidence="2" type="ORF">DKZ56_06550</name>
</gene>
<organism evidence="2 3">
    <name type="scientific">Ureibacillus thermophilus</name>
    <dbReference type="NCBI Taxonomy" id="367743"/>
    <lineage>
        <taxon>Bacteria</taxon>
        <taxon>Bacillati</taxon>
        <taxon>Bacillota</taxon>
        <taxon>Bacilli</taxon>
        <taxon>Bacillales</taxon>
        <taxon>Caryophanaceae</taxon>
        <taxon>Ureibacillus</taxon>
    </lineage>
</organism>
<keyword evidence="1" id="KW-0472">Membrane</keyword>
<keyword evidence="1" id="KW-1133">Transmembrane helix</keyword>
<keyword evidence="1" id="KW-0812">Transmembrane</keyword>
<name>A0A4P6URB3_9BACL</name>
<proteinExistence type="predicted"/>
<dbReference type="EMBL" id="CP036528">
    <property type="protein sequence ID" value="QBK25544.1"/>
    <property type="molecule type" value="Genomic_DNA"/>
</dbReference>
<dbReference type="Pfam" id="PF11877">
    <property type="entry name" value="DUF3397"/>
    <property type="match status" value="1"/>
</dbReference>
<dbReference type="Proteomes" id="UP000291151">
    <property type="component" value="Chromosome"/>
</dbReference>
<sequence length="130" mass="15272">MKMVFAYVLGTLILLPIITFFIAYLIFRKFLKKKANYSFRLAADVTTFFLFFSVVISISTLWGTTISIAAITISFLIAIIMTFIDWRTQKEIKVIPLLRRIWRVQFVYLFLVYNIVWIVGIVQNILLFIT</sequence>
<keyword evidence="3" id="KW-1185">Reference proteome</keyword>
<dbReference type="AlphaFoldDB" id="A0A4P6URB3"/>
<reference evidence="2 3" key="1">
    <citation type="submission" date="2019-02" db="EMBL/GenBank/DDBJ databases">
        <title>Ureibacillus thermophilus.</title>
        <authorList>
            <person name="Sunny J.S."/>
            <person name="Natarajan A."/>
            <person name="Saleena L.M."/>
        </authorList>
    </citation>
    <scope>NUCLEOTIDE SEQUENCE [LARGE SCALE GENOMIC DNA]</scope>
    <source>
        <strain evidence="2 3">LM102</strain>
    </source>
</reference>
<evidence type="ECO:0000313" key="3">
    <source>
        <dbReference type="Proteomes" id="UP000291151"/>
    </source>
</evidence>
<feature type="transmembrane region" description="Helical" evidence="1">
    <location>
        <begin position="106"/>
        <end position="129"/>
    </location>
</feature>
<feature type="transmembrane region" description="Helical" evidence="1">
    <location>
        <begin position="68"/>
        <end position="86"/>
    </location>
</feature>
<evidence type="ECO:0000256" key="1">
    <source>
        <dbReference type="SAM" id="Phobius"/>
    </source>
</evidence>
<accession>A0A4P6URB3</accession>
<dbReference type="InterPro" id="IPR024515">
    <property type="entry name" value="DUF3397"/>
</dbReference>
<feature type="transmembrane region" description="Helical" evidence="1">
    <location>
        <begin position="6"/>
        <end position="27"/>
    </location>
</feature>
<feature type="transmembrane region" description="Helical" evidence="1">
    <location>
        <begin position="39"/>
        <end position="62"/>
    </location>
</feature>
<dbReference type="KEGG" id="uth:DKZ56_06550"/>
<evidence type="ECO:0000313" key="2">
    <source>
        <dbReference type="EMBL" id="QBK25544.1"/>
    </source>
</evidence>